<dbReference type="VEuPathDB" id="TrichDB:TVAG_279420"/>
<dbReference type="RefSeq" id="XP_001300452.1">
    <property type="nucleotide sequence ID" value="XM_001300451.1"/>
</dbReference>
<organism evidence="3 4">
    <name type="scientific">Trichomonas vaginalis (strain ATCC PRA-98 / G3)</name>
    <dbReference type="NCBI Taxonomy" id="412133"/>
    <lineage>
        <taxon>Eukaryota</taxon>
        <taxon>Metamonada</taxon>
        <taxon>Parabasalia</taxon>
        <taxon>Trichomonadida</taxon>
        <taxon>Trichomonadidae</taxon>
        <taxon>Trichomonas</taxon>
    </lineage>
</organism>
<evidence type="ECO:0000259" key="2">
    <source>
        <dbReference type="Pfam" id="PF01399"/>
    </source>
</evidence>
<dbReference type="InParanoid" id="A2G5Q0"/>
<feature type="region of interest" description="Disordered" evidence="1">
    <location>
        <begin position="1"/>
        <end position="42"/>
    </location>
</feature>
<keyword evidence="4" id="KW-1185">Reference proteome</keyword>
<dbReference type="InterPro" id="IPR036390">
    <property type="entry name" value="WH_DNA-bd_sf"/>
</dbReference>
<dbReference type="Proteomes" id="UP000001542">
    <property type="component" value="Unassembled WGS sequence"/>
</dbReference>
<dbReference type="SUPFAM" id="SSF46785">
    <property type="entry name" value="Winged helix' DNA-binding domain"/>
    <property type="match status" value="1"/>
</dbReference>
<dbReference type="eggNOG" id="KOG1464">
    <property type="taxonomic scope" value="Eukaryota"/>
</dbReference>
<reference evidence="3" key="2">
    <citation type="journal article" date="2007" name="Science">
        <title>Draft genome sequence of the sexually transmitted pathogen Trichomonas vaginalis.</title>
        <authorList>
            <person name="Carlton J.M."/>
            <person name="Hirt R.P."/>
            <person name="Silva J.C."/>
            <person name="Delcher A.L."/>
            <person name="Schatz M."/>
            <person name="Zhao Q."/>
            <person name="Wortman J.R."/>
            <person name="Bidwell S.L."/>
            <person name="Alsmark U.C.M."/>
            <person name="Besteiro S."/>
            <person name="Sicheritz-Ponten T."/>
            <person name="Noel C.J."/>
            <person name="Dacks J.B."/>
            <person name="Foster P.G."/>
            <person name="Simillion C."/>
            <person name="Van de Peer Y."/>
            <person name="Miranda-Saavedra D."/>
            <person name="Barton G.J."/>
            <person name="Westrop G.D."/>
            <person name="Mueller S."/>
            <person name="Dessi D."/>
            <person name="Fiori P.L."/>
            <person name="Ren Q."/>
            <person name="Paulsen I."/>
            <person name="Zhang H."/>
            <person name="Bastida-Corcuera F.D."/>
            <person name="Simoes-Barbosa A."/>
            <person name="Brown M.T."/>
            <person name="Hayes R.D."/>
            <person name="Mukherjee M."/>
            <person name="Okumura C.Y."/>
            <person name="Schneider R."/>
            <person name="Smith A.J."/>
            <person name="Vanacova S."/>
            <person name="Villalvazo M."/>
            <person name="Haas B.J."/>
            <person name="Pertea M."/>
            <person name="Feldblyum T.V."/>
            <person name="Utterback T.R."/>
            <person name="Shu C.L."/>
            <person name="Osoegawa K."/>
            <person name="de Jong P.J."/>
            <person name="Hrdy I."/>
            <person name="Horvathova L."/>
            <person name="Zubacova Z."/>
            <person name="Dolezal P."/>
            <person name="Malik S.B."/>
            <person name="Logsdon J.M. Jr."/>
            <person name="Henze K."/>
            <person name="Gupta A."/>
            <person name="Wang C.C."/>
            <person name="Dunne R.L."/>
            <person name="Upcroft J.A."/>
            <person name="Upcroft P."/>
            <person name="White O."/>
            <person name="Salzberg S.L."/>
            <person name="Tang P."/>
            <person name="Chiu C.-H."/>
            <person name="Lee Y.-S."/>
            <person name="Embley T.M."/>
            <person name="Coombs G.H."/>
            <person name="Mottram J.C."/>
            <person name="Tachezy J."/>
            <person name="Fraser-Liggett C.M."/>
            <person name="Johnson P.J."/>
        </authorList>
    </citation>
    <scope>NUCLEOTIDE SEQUENCE [LARGE SCALE GENOMIC DNA]</scope>
    <source>
        <strain evidence="3">G3</strain>
    </source>
</reference>
<dbReference type="Pfam" id="PF01399">
    <property type="entry name" value="PCI"/>
    <property type="match status" value="1"/>
</dbReference>
<feature type="compositionally biased region" description="Acidic residues" evidence="1">
    <location>
        <begin position="1"/>
        <end position="31"/>
    </location>
</feature>
<dbReference type="SMR" id="A2G5Q0"/>
<dbReference type="STRING" id="5722.A2G5Q0"/>
<evidence type="ECO:0000313" key="4">
    <source>
        <dbReference type="Proteomes" id="UP000001542"/>
    </source>
</evidence>
<dbReference type="PANTHER" id="PTHR10678">
    <property type="entry name" value="26S PROTEASOME NON-ATPASE REGULATORY SUBUNIT 11/COP9 SIGNALOSOME COMPLEX SUBUNIT 2"/>
    <property type="match status" value="1"/>
</dbReference>
<dbReference type="VEuPathDB" id="TrichDB:TVAGG3_0124090"/>
<reference evidence="3" key="1">
    <citation type="submission" date="2006-10" db="EMBL/GenBank/DDBJ databases">
        <authorList>
            <person name="Amadeo P."/>
            <person name="Zhao Q."/>
            <person name="Wortman J."/>
            <person name="Fraser-Liggett C."/>
            <person name="Carlton J."/>
        </authorList>
    </citation>
    <scope>NUCLEOTIDE SEQUENCE</scope>
    <source>
        <strain evidence="3">G3</strain>
    </source>
</reference>
<feature type="compositionally biased region" description="Basic and acidic residues" evidence="1">
    <location>
        <begin position="32"/>
        <end position="42"/>
    </location>
</feature>
<name>A2G5Q0_TRIV3</name>
<dbReference type="FunFam" id="1.25.40.570:FF:000042">
    <property type="entry name" value="Uncharacterized protein"/>
    <property type="match status" value="1"/>
</dbReference>
<accession>A2G5Q0</accession>
<protein>
    <recommendedName>
        <fullName evidence="2">PCI domain-containing protein</fullName>
    </recommendedName>
</protein>
<dbReference type="GO" id="GO:0008180">
    <property type="term" value="C:COP9 signalosome"/>
    <property type="evidence" value="ECO:0000318"/>
    <property type="project" value="GO_Central"/>
</dbReference>
<dbReference type="OrthoDB" id="194139at2759"/>
<evidence type="ECO:0000313" key="3">
    <source>
        <dbReference type="EMBL" id="EAX87522.1"/>
    </source>
</evidence>
<dbReference type="InterPro" id="IPR050871">
    <property type="entry name" value="26S_Proteasome/COP9_Components"/>
</dbReference>
<dbReference type="GO" id="GO:0000338">
    <property type="term" value="P:protein deneddylation"/>
    <property type="evidence" value="ECO:0000318"/>
    <property type="project" value="GO_Central"/>
</dbReference>
<dbReference type="EMBL" id="DS114438">
    <property type="protein sequence ID" value="EAX87522.1"/>
    <property type="molecule type" value="Genomic_DNA"/>
</dbReference>
<proteinExistence type="predicted"/>
<dbReference type="InterPro" id="IPR000717">
    <property type="entry name" value="PCI_dom"/>
</dbReference>
<gene>
    <name evidence="3" type="ORF">TVAG_279420</name>
</gene>
<dbReference type="KEGG" id="tva:4745174"/>
<dbReference type="AlphaFoldDB" id="A2G5Q0"/>
<dbReference type="FunCoup" id="A2G5Q0">
    <property type="interactions" value="597"/>
</dbReference>
<sequence length="466" mass="52875">MSDEEIILDDDFGEAGGDDGDNGDPIDDGDNENEHERSPESLYEDAKDNISLLDDSEVIDMFLNLYAKIKDNPEYTNIKTKSLSHALLLLTQNDDNQKTAEILTEFLELANNNEISSKRFNNRYQAALSHSLHNESTYKTFLEVSTSKMSNNQNMILFLDIKLRQVELMLSTGNEQGAISIIEDAQQYIPIPPNSEDKDMCNVALKLLSIQMEMSLAESDIQKAIGYYDLICQIPNVSKPTLRISGLNKLTEGLQLFKSGKYLSAKDILFESFKDFNNVGNDRRLLVLPYYTLALMMTHERSINTFNNPELHVYKNHPKVAPLAQLYDAYLNSNYLEFLSKEESGKLSFTDSFFIEKLDDVKLFVLKCNVSVLAKPYSRISIESIAKMLKADPNEVKNVVFELIEENPIKPPEEQFNMKYDDVENTIVRSNSFVPDNITASTTQLLSVVEKLADNLLNRSISMITD</sequence>
<dbReference type="Gene3D" id="1.25.40.570">
    <property type="match status" value="1"/>
</dbReference>
<evidence type="ECO:0000256" key="1">
    <source>
        <dbReference type="SAM" id="MobiDB-lite"/>
    </source>
</evidence>
<feature type="domain" description="PCI" evidence="2">
    <location>
        <begin position="349"/>
        <end position="409"/>
    </location>
</feature>